<dbReference type="Proteomes" id="UP001558613">
    <property type="component" value="Unassembled WGS sequence"/>
</dbReference>
<sequence length="241" mass="26952">MSDWMIRSIVARTMTAARSGLKNARSAGTERNLRGRQDSNRQRGGRPDPLIDGVHSSRRGLTVWSGGPRAPHHLHGYRLLDAVSLLRERSQSGPLEVLHQSQVPQPHSECGILGRHAGLHAAVGPGLLRWSCFGRHCVQTAPEPTGADRRNRPAAVRFSSALGFGHLHRHDRQLLRQTLHRLEILLVLYLGLDRHHIGFGSRRPAAVCVSEERLRASACERLRQLKPAPHHELITKRLIMK</sequence>
<evidence type="ECO:0000313" key="3">
    <source>
        <dbReference type="Proteomes" id="UP001558613"/>
    </source>
</evidence>
<organism evidence="2 3">
    <name type="scientific">Cirrhinus molitorella</name>
    <name type="common">mud carp</name>
    <dbReference type="NCBI Taxonomy" id="172907"/>
    <lineage>
        <taxon>Eukaryota</taxon>
        <taxon>Metazoa</taxon>
        <taxon>Chordata</taxon>
        <taxon>Craniata</taxon>
        <taxon>Vertebrata</taxon>
        <taxon>Euteleostomi</taxon>
        <taxon>Actinopterygii</taxon>
        <taxon>Neopterygii</taxon>
        <taxon>Teleostei</taxon>
        <taxon>Ostariophysi</taxon>
        <taxon>Cypriniformes</taxon>
        <taxon>Cyprinidae</taxon>
        <taxon>Labeoninae</taxon>
        <taxon>Labeonini</taxon>
        <taxon>Cirrhinus</taxon>
    </lineage>
</organism>
<protein>
    <submittedName>
        <fullName evidence="2">Uncharacterized protein</fullName>
    </submittedName>
</protein>
<proteinExistence type="predicted"/>
<evidence type="ECO:0000313" key="2">
    <source>
        <dbReference type="EMBL" id="KAL1252014.1"/>
    </source>
</evidence>
<feature type="region of interest" description="Disordered" evidence="1">
    <location>
        <begin position="19"/>
        <end position="54"/>
    </location>
</feature>
<name>A0ABR3LJV8_9TELE</name>
<accession>A0ABR3LJV8</accession>
<feature type="compositionally biased region" description="Basic and acidic residues" evidence="1">
    <location>
        <begin position="31"/>
        <end position="41"/>
    </location>
</feature>
<dbReference type="EMBL" id="JAYMGO010000022">
    <property type="protein sequence ID" value="KAL1252014.1"/>
    <property type="molecule type" value="Genomic_DNA"/>
</dbReference>
<comment type="caution">
    <text evidence="2">The sequence shown here is derived from an EMBL/GenBank/DDBJ whole genome shotgun (WGS) entry which is preliminary data.</text>
</comment>
<gene>
    <name evidence="2" type="ORF">QQF64_019810</name>
</gene>
<keyword evidence="3" id="KW-1185">Reference proteome</keyword>
<evidence type="ECO:0000256" key="1">
    <source>
        <dbReference type="SAM" id="MobiDB-lite"/>
    </source>
</evidence>
<reference evidence="2 3" key="1">
    <citation type="submission" date="2023-09" db="EMBL/GenBank/DDBJ databases">
        <authorList>
            <person name="Wang M."/>
        </authorList>
    </citation>
    <scope>NUCLEOTIDE SEQUENCE [LARGE SCALE GENOMIC DNA]</scope>
    <source>
        <strain evidence="2">GT-2023</strain>
        <tissue evidence="2">Liver</tissue>
    </source>
</reference>